<keyword evidence="5" id="KW-0945">Host-virus interaction</keyword>
<dbReference type="SUPFAM" id="SSF58069">
    <property type="entry name" value="Virus ectodomain"/>
    <property type="match status" value="1"/>
</dbReference>
<keyword evidence="13" id="KW-0449">Lipoprotein</keyword>
<protein>
    <recommendedName>
        <fullName evidence="18">Envelope protein</fullName>
    </recommendedName>
</protein>
<evidence type="ECO:0000256" key="7">
    <source>
        <dbReference type="ARBA" id="ARBA00022870"/>
    </source>
</evidence>
<dbReference type="PANTHER" id="PTHR10424">
    <property type="entry name" value="VIRAL ENVELOPE PROTEIN"/>
    <property type="match status" value="1"/>
</dbReference>
<evidence type="ECO:0000256" key="12">
    <source>
        <dbReference type="ARBA" id="ARBA00023180"/>
    </source>
</evidence>
<keyword evidence="4" id="KW-1032">Host cell membrane</keyword>
<dbReference type="InterPro" id="IPR018154">
    <property type="entry name" value="TLV/ENV_coat_polyprotein"/>
</dbReference>
<evidence type="ECO:0000256" key="4">
    <source>
        <dbReference type="ARBA" id="ARBA00022511"/>
    </source>
</evidence>
<feature type="transmembrane region" description="Helical" evidence="15">
    <location>
        <begin position="20"/>
        <end position="37"/>
    </location>
</feature>
<organism evidence="16 17">
    <name type="scientific">Gasterosteus aculeatus aculeatus</name>
    <name type="common">three-spined stickleback</name>
    <dbReference type="NCBI Taxonomy" id="481459"/>
    <lineage>
        <taxon>Eukaryota</taxon>
        <taxon>Metazoa</taxon>
        <taxon>Chordata</taxon>
        <taxon>Craniata</taxon>
        <taxon>Vertebrata</taxon>
        <taxon>Euteleostomi</taxon>
        <taxon>Actinopterygii</taxon>
        <taxon>Neopterygii</taxon>
        <taxon>Teleostei</taxon>
        <taxon>Neoteleostei</taxon>
        <taxon>Acanthomorphata</taxon>
        <taxon>Eupercaria</taxon>
        <taxon>Perciformes</taxon>
        <taxon>Cottioidei</taxon>
        <taxon>Gasterosteales</taxon>
        <taxon>Gasterosteidae</taxon>
        <taxon>Gasterosteus</taxon>
    </lineage>
</organism>
<dbReference type="PANTHER" id="PTHR10424:SF81">
    <property type="entry name" value="ERVV2 PROTEIN"/>
    <property type="match status" value="1"/>
</dbReference>
<keyword evidence="11" id="KW-1015">Disulfide bond</keyword>
<keyword evidence="12" id="KW-0325">Glycoprotein</keyword>
<evidence type="ECO:0008006" key="18">
    <source>
        <dbReference type="Google" id="ProtNLM"/>
    </source>
</evidence>
<dbReference type="Ensembl" id="ENSGACT00000073526.1">
    <property type="protein sequence ID" value="ENSGACP00000033287.1"/>
    <property type="gene ID" value="ENSGACG00000035706.1"/>
</dbReference>
<evidence type="ECO:0000313" key="16">
    <source>
        <dbReference type="Ensembl" id="ENSGACP00000033287.1"/>
    </source>
</evidence>
<evidence type="ECO:0000256" key="15">
    <source>
        <dbReference type="SAM" id="Phobius"/>
    </source>
</evidence>
<feature type="transmembrane region" description="Helical" evidence="15">
    <location>
        <begin position="525"/>
        <end position="546"/>
    </location>
</feature>
<evidence type="ECO:0000256" key="11">
    <source>
        <dbReference type="ARBA" id="ARBA00023157"/>
    </source>
</evidence>
<evidence type="ECO:0000256" key="13">
    <source>
        <dbReference type="ARBA" id="ARBA00023288"/>
    </source>
</evidence>
<keyword evidence="10" id="KW-0564">Palmitate</keyword>
<keyword evidence="6 15" id="KW-0812">Transmembrane</keyword>
<evidence type="ECO:0000256" key="14">
    <source>
        <dbReference type="SAM" id="MobiDB-lite"/>
    </source>
</evidence>
<comment type="subcellular location">
    <subcellularLocation>
        <location evidence="1">Host cell membrane</location>
        <topology evidence="1">Single-pass type I membrane protein</topology>
    </subcellularLocation>
    <subcellularLocation>
        <location evidence="2">Host endomembrane system</location>
        <topology evidence="2">Peripheral membrane protein</topology>
    </subcellularLocation>
    <subcellularLocation>
        <location evidence="3">Virion membrane</location>
        <topology evidence="3">Single-pass type I membrane protein</topology>
    </subcellularLocation>
</comment>
<reference evidence="16" key="3">
    <citation type="submission" date="2025-09" db="UniProtKB">
        <authorList>
            <consortium name="Ensembl"/>
        </authorList>
    </citation>
    <scope>IDENTIFICATION</scope>
</reference>
<keyword evidence="9 15" id="KW-0472">Membrane</keyword>
<keyword evidence="8 15" id="KW-1133">Transmembrane helix</keyword>
<name>A0AAQ4P3P8_GASAC</name>
<keyword evidence="17" id="KW-1185">Reference proteome</keyword>
<dbReference type="Proteomes" id="UP000007635">
    <property type="component" value="Chromosome Y"/>
</dbReference>
<feature type="region of interest" description="Disordered" evidence="14">
    <location>
        <begin position="569"/>
        <end position="602"/>
    </location>
</feature>
<evidence type="ECO:0000256" key="5">
    <source>
        <dbReference type="ARBA" id="ARBA00022581"/>
    </source>
</evidence>
<dbReference type="AlphaFoldDB" id="A0AAQ4P3P8"/>
<evidence type="ECO:0000256" key="8">
    <source>
        <dbReference type="ARBA" id="ARBA00022989"/>
    </source>
</evidence>
<accession>A0AAQ4P3P8</accession>
<evidence type="ECO:0000256" key="9">
    <source>
        <dbReference type="ARBA" id="ARBA00023136"/>
    </source>
</evidence>
<evidence type="ECO:0000256" key="10">
    <source>
        <dbReference type="ARBA" id="ARBA00023139"/>
    </source>
</evidence>
<keyword evidence="7" id="KW-1043">Host membrane</keyword>
<reference evidence="16" key="2">
    <citation type="submission" date="2025-08" db="UniProtKB">
        <authorList>
            <consortium name="Ensembl"/>
        </authorList>
    </citation>
    <scope>IDENTIFICATION</scope>
</reference>
<dbReference type="GeneTree" id="ENSGT00530000064449"/>
<dbReference type="Pfam" id="PF00429">
    <property type="entry name" value="TLV_coat"/>
    <property type="match status" value="1"/>
</dbReference>
<evidence type="ECO:0000313" key="17">
    <source>
        <dbReference type="Proteomes" id="UP000007635"/>
    </source>
</evidence>
<evidence type="ECO:0000256" key="3">
    <source>
        <dbReference type="ARBA" id="ARBA00004563"/>
    </source>
</evidence>
<evidence type="ECO:0000256" key="1">
    <source>
        <dbReference type="ARBA" id="ARBA00004402"/>
    </source>
</evidence>
<proteinExistence type="predicted"/>
<dbReference type="Gene3D" id="1.10.287.210">
    <property type="match status" value="1"/>
</dbReference>
<reference evidence="16 17" key="1">
    <citation type="journal article" date="2021" name="G3 (Bethesda)">
        <title>Improved contiguity of the threespine stickleback genome using long-read sequencing.</title>
        <authorList>
            <person name="Nath S."/>
            <person name="Shaw D.E."/>
            <person name="White M.A."/>
        </authorList>
    </citation>
    <scope>NUCLEOTIDE SEQUENCE [LARGE SCALE GENOMIC DNA]</scope>
    <source>
        <strain evidence="16 17">Lake Benthic</strain>
    </source>
</reference>
<evidence type="ECO:0000256" key="6">
    <source>
        <dbReference type="ARBA" id="ARBA00022692"/>
    </source>
</evidence>
<evidence type="ECO:0000256" key="2">
    <source>
        <dbReference type="ARBA" id="ARBA00004531"/>
    </source>
</evidence>
<sequence length="602" mass="67913">MERQRSWNPLRRLGGTRVTMCLFAGVTLFVLIPYFVLHQKHLDDLLDRRNNSTHSNSTIRNRTKRALTRLDNRFENGMNPLNKYSANMWWRYAQHVATKENASDCYVCSPLPISTNQPRLAVAPLGKSEGCFCGLSVSGWYVPPIVLYISNDSDKDSLFIYELSPWETIDDLDCAQSHDIKRYTASQTSTFALQAQESRTRFPLCYARDGTHPVGKTDPARCDTILIAGNHAFNDLNCNKDHFPTFRNDCAKNHNRSFCQAKGTAERAAKVPIHLQKWSCSGWTFTPVNPRDCPPNVNCSVFHFTFLPGKNGTYPVTEGWWLCGTTLRVSLPPQWSGICTPVRVTDHTFILTATTGTSKRKKRMAALDTGLNPEVNFAPHDSIWGSDVPDEFKHASTSVKVLWGLFPWTGVGKNTLRLETVDYRFKSFVNMTLAGLKGIREEMTAMRLMIMQNRMVLDQLTAAQGGVCAIVGEYCCTFIPENDKDEGIIHQAIQNMTKLQESMTRDKSPSPDWLTRVWYSWKGTLIQAATILCVLFAFVICGIPLIRHTIAQLLAKQMAMYSLGSPDDSPPNLFPRRDSDNNPNSDSDSLDELNTYDLDTYA</sequence>